<dbReference type="Gene3D" id="3.30.300.30">
    <property type="match status" value="1"/>
</dbReference>
<keyword evidence="6" id="KW-1185">Reference proteome</keyword>
<dbReference type="PROSITE" id="PS00455">
    <property type="entry name" value="AMP_BINDING"/>
    <property type="match status" value="1"/>
</dbReference>
<dbReference type="InterPro" id="IPR000873">
    <property type="entry name" value="AMP-dep_synth/lig_dom"/>
</dbReference>
<dbReference type="Gene3D" id="3.40.50.12780">
    <property type="entry name" value="N-terminal domain of ligase-like"/>
    <property type="match status" value="1"/>
</dbReference>
<dbReference type="PANTHER" id="PTHR43201:SF5">
    <property type="entry name" value="MEDIUM-CHAIN ACYL-COA LIGASE ACSF2, MITOCHONDRIAL"/>
    <property type="match status" value="1"/>
</dbReference>
<comment type="similarity">
    <text evidence="1">Belongs to the ATP-dependent AMP-binding enzyme family.</text>
</comment>
<name>A0ABU8MAU5_9PSEU</name>
<dbReference type="InterPro" id="IPR045851">
    <property type="entry name" value="AMP-bd_C_sf"/>
</dbReference>
<dbReference type="PANTHER" id="PTHR43201">
    <property type="entry name" value="ACYL-COA SYNTHETASE"/>
    <property type="match status" value="1"/>
</dbReference>
<evidence type="ECO:0000259" key="3">
    <source>
        <dbReference type="Pfam" id="PF00501"/>
    </source>
</evidence>
<keyword evidence="2" id="KW-0436">Ligase</keyword>
<reference evidence="5 6" key="1">
    <citation type="submission" date="2024-03" db="EMBL/GenBank/DDBJ databases">
        <title>Actinomycetospora sp. OC33-EN07, a novel actinomycete isolated from wild orchid (Aerides multiflora).</title>
        <authorList>
            <person name="Suriyachadkun C."/>
        </authorList>
    </citation>
    <scope>NUCLEOTIDE SEQUENCE [LARGE SCALE GENOMIC DNA]</scope>
    <source>
        <strain evidence="5 6">OC33-EN07</strain>
    </source>
</reference>
<protein>
    <submittedName>
        <fullName evidence="5">AMP-binding protein</fullName>
    </submittedName>
</protein>
<dbReference type="Proteomes" id="UP001369736">
    <property type="component" value="Unassembled WGS sequence"/>
</dbReference>
<dbReference type="InterPro" id="IPR042099">
    <property type="entry name" value="ANL_N_sf"/>
</dbReference>
<evidence type="ECO:0000313" key="6">
    <source>
        <dbReference type="Proteomes" id="UP001369736"/>
    </source>
</evidence>
<comment type="caution">
    <text evidence="5">The sequence shown here is derived from an EMBL/GenBank/DDBJ whole genome shotgun (WGS) entry which is preliminary data.</text>
</comment>
<dbReference type="Pfam" id="PF13193">
    <property type="entry name" value="AMP-binding_C"/>
    <property type="match status" value="1"/>
</dbReference>
<dbReference type="RefSeq" id="WP_337705180.1">
    <property type="nucleotide sequence ID" value="NZ_JBBEGM010000009.1"/>
</dbReference>
<proteinExistence type="inferred from homology"/>
<accession>A0ABU8MAU5</accession>
<dbReference type="EMBL" id="JBBEGM010000009">
    <property type="protein sequence ID" value="MEJ2863820.1"/>
    <property type="molecule type" value="Genomic_DNA"/>
</dbReference>
<dbReference type="SUPFAM" id="SSF56801">
    <property type="entry name" value="Acetyl-CoA synthetase-like"/>
    <property type="match status" value="1"/>
</dbReference>
<evidence type="ECO:0000259" key="4">
    <source>
        <dbReference type="Pfam" id="PF13193"/>
    </source>
</evidence>
<evidence type="ECO:0000256" key="1">
    <source>
        <dbReference type="ARBA" id="ARBA00006432"/>
    </source>
</evidence>
<gene>
    <name evidence="5" type="ORF">WCD58_21865</name>
</gene>
<sequence length="510" mass="54159">MYPGSIAAQVPDRPAMVLAETGETVTYRELDARSARLAGALRRHGLGDGDVVAILLGNDVRWGDVCWACWRSGLVLAAVDHHLTARELEPVLADAAPRAVVTTAEHRPVVAAALAAAGLPEPLWLLVGADLDAVLADDAERLDVPERAGGRLLFSSGTTGRPKPARVAPRDVHPDDVGVRSAGLMRMLGFTVPDGDRVPADGDVLLVPGPAYHAGPLGFLQSLHQAGGTVVLMQRFDAEAALAAIERHRVTHSQWVPTMFVRLLRLPDAVRARHDLSSHRVAVHAAAPCPPSVKRAVLAWWGPIVFEYYGASEGHGRTVIGPEEWLAHPGSVGRAVASRVAVADPDGRFLPAGEDGAVWFARPDAPDPVPDADGRVDLAATPGWGTVGDLGHLDADGYLYLTGRAGHTIISGGVNVYPREVEDLLLEHPAVDDVAVVGVPDDEFGERVVAVVVPAPGAEADDGLLRWARERLAPAKSPREVRVVAALPRNDAGKLLHRVVREQLTTVDAR</sequence>
<feature type="domain" description="AMP-dependent synthetase/ligase" evidence="3">
    <location>
        <begin position="7"/>
        <end position="363"/>
    </location>
</feature>
<dbReference type="InterPro" id="IPR020845">
    <property type="entry name" value="AMP-binding_CS"/>
</dbReference>
<feature type="domain" description="AMP-binding enzyme C-terminal" evidence="4">
    <location>
        <begin position="420"/>
        <end position="494"/>
    </location>
</feature>
<dbReference type="InterPro" id="IPR025110">
    <property type="entry name" value="AMP-bd_C"/>
</dbReference>
<dbReference type="Pfam" id="PF00501">
    <property type="entry name" value="AMP-binding"/>
    <property type="match status" value="1"/>
</dbReference>
<organism evidence="5 6">
    <name type="scientific">Actinomycetospora flava</name>
    <dbReference type="NCBI Taxonomy" id="3129232"/>
    <lineage>
        <taxon>Bacteria</taxon>
        <taxon>Bacillati</taxon>
        <taxon>Actinomycetota</taxon>
        <taxon>Actinomycetes</taxon>
        <taxon>Pseudonocardiales</taxon>
        <taxon>Pseudonocardiaceae</taxon>
        <taxon>Actinomycetospora</taxon>
    </lineage>
</organism>
<evidence type="ECO:0000313" key="5">
    <source>
        <dbReference type="EMBL" id="MEJ2863820.1"/>
    </source>
</evidence>
<evidence type="ECO:0000256" key="2">
    <source>
        <dbReference type="ARBA" id="ARBA00022598"/>
    </source>
</evidence>